<dbReference type="InterPro" id="IPR036186">
    <property type="entry name" value="Serpin_sf"/>
</dbReference>
<evidence type="ECO:0000256" key="2">
    <source>
        <dbReference type="ARBA" id="ARBA00022690"/>
    </source>
</evidence>
<dbReference type="AlphaFoldDB" id="A0A8X6TVY0"/>
<keyword evidence="3" id="KW-0722">Serine protease inhibitor</keyword>
<dbReference type="SMART" id="SM00093">
    <property type="entry name" value="SERPIN"/>
    <property type="match status" value="1"/>
</dbReference>
<dbReference type="GO" id="GO:0004867">
    <property type="term" value="F:serine-type endopeptidase inhibitor activity"/>
    <property type="evidence" value="ECO:0007669"/>
    <property type="project" value="UniProtKB-KW"/>
</dbReference>
<evidence type="ECO:0000313" key="7">
    <source>
        <dbReference type="Proteomes" id="UP000887013"/>
    </source>
</evidence>
<comment type="caution">
    <text evidence="6">The sequence shown here is derived from an EMBL/GenBank/DDBJ whole genome shotgun (WGS) entry which is preliminary data.</text>
</comment>
<dbReference type="PROSITE" id="PS00284">
    <property type="entry name" value="SERPIN"/>
    <property type="match status" value="1"/>
</dbReference>
<sequence length="318" mass="36277">MRNTMGFEKVKLSHEDVHVSLNYLLTNAFVSTKNYTLTSANALLIDKRFKVLTEYKNKIEDSFQAKVEDVDFSKEASKAEQLINNWVNSKTNGKIPRLVEKLHPDTVVALFNAVYFKGLWKTQFDKQNTKEAKFYNYGVESKAKLVPTMHINMEISYALFPDCKIVELPYQFNNFSMIILLNKKDNKLEDIEKNLTVQKIAEIRKKLSPTELEISLPKLRLESSIDLKQHLESVGLQHIFKETDFSGMTENSDVVVTKVNHKALVEVNEEGTEAAAATGGELRPIIAKQSFKVNHPFLFAIIHTKSDALLFIGRVMSM</sequence>
<keyword evidence="7" id="KW-1185">Reference proteome</keyword>
<gene>
    <name evidence="6" type="primary">SERPINB4</name>
    <name evidence="6" type="ORF">NPIL_622361</name>
</gene>
<dbReference type="OrthoDB" id="6515587at2759"/>
<dbReference type="InterPro" id="IPR042185">
    <property type="entry name" value="Serpin_sf_2"/>
</dbReference>
<evidence type="ECO:0000256" key="1">
    <source>
        <dbReference type="ARBA" id="ARBA00009500"/>
    </source>
</evidence>
<dbReference type="InterPro" id="IPR023796">
    <property type="entry name" value="Serpin_dom"/>
</dbReference>
<dbReference type="PANTHER" id="PTHR11461:SF211">
    <property type="entry name" value="GH10112P-RELATED"/>
    <property type="match status" value="1"/>
</dbReference>
<organism evidence="6 7">
    <name type="scientific">Nephila pilipes</name>
    <name type="common">Giant wood spider</name>
    <name type="synonym">Nephila maculata</name>
    <dbReference type="NCBI Taxonomy" id="299642"/>
    <lineage>
        <taxon>Eukaryota</taxon>
        <taxon>Metazoa</taxon>
        <taxon>Ecdysozoa</taxon>
        <taxon>Arthropoda</taxon>
        <taxon>Chelicerata</taxon>
        <taxon>Arachnida</taxon>
        <taxon>Araneae</taxon>
        <taxon>Araneomorphae</taxon>
        <taxon>Entelegynae</taxon>
        <taxon>Araneoidea</taxon>
        <taxon>Nephilidae</taxon>
        <taxon>Nephila</taxon>
    </lineage>
</organism>
<proteinExistence type="inferred from homology"/>
<comment type="similarity">
    <text evidence="1 4">Belongs to the serpin family.</text>
</comment>
<dbReference type="GO" id="GO:0005615">
    <property type="term" value="C:extracellular space"/>
    <property type="evidence" value="ECO:0007669"/>
    <property type="project" value="InterPro"/>
</dbReference>
<keyword evidence="2" id="KW-0646">Protease inhibitor</keyword>
<evidence type="ECO:0000259" key="5">
    <source>
        <dbReference type="SMART" id="SM00093"/>
    </source>
</evidence>
<dbReference type="EMBL" id="BMAW01016471">
    <property type="protein sequence ID" value="GFT49173.1"/>
    <property type="molecule type" value="Genomic_DNA"/>
</dbReference>
<dbReference type="Proteomes" id="UP000887013">
    <property type="component" value="Unassembled WGS sequence"/>
</dbReference>
<dbReference type="InterPro" id="IPR000215">
    <property type="entry name" value="Serpin_fam"/>
</dbReference>
<dbReference type="SUPFAM" id="SSF56574">
    <property type="entry name" value="Serpins"/>
    <property type="match status" value="1"/>
</dbReference>
<accession>A0A8X6TVY0</accession>
<dbReference type="PANTHER" id="PTHR11461">
    <property type="entry name" value="SERINE PROTEASE INHIBITOR, SERPIN"/>
    <property type="match status" value="1"/>
</dbReference>
<dbReference type="InterPro" id="IPR042178">
    <property type="entry name" value="Serpin_sf_1"/>
</dbReference>
<dbReference type="Gene3D" id="2.30.39.10">
    <property type="entry name" value="Alpha-1-antitrypsin, domain 1"/>
    <property type="match status" value="1"/>
</dbReference>
<protein>
    <submittedName>
        <fullName evidence="6">Serpin B4</fullName>
    </submittedName>
</protein>
<dbReference type="Pfam" id="PF00079">
    <property type="entry name" value="Serpin"/>
    <property type="match status" value="1"/>
</dbReference>
<dbReference type="Gene3D" id="3.30.497.10">
    <property type="entry name" value="Antithrombin, subunit I, domain 2"/>
    <property type="match status" value="1"/>
</dbReference>
<feature type="domain" description="Serpin" evidence="5">
    <location>
        <begin position="1"/>
        <end position="318"/>
    </location>
</feature>
<evidence type="ECO:0000256" key="3">
    <source>
        <dbReference type="ARBA" id="ARBA00022900"/>
    </source>
</evidence>
<evidence type="ECO:0000256" key="4">
    <source>
        <dbReference type="RuleBase" id="RU000411"/>
    </source>
</evidence>
<reference evidence="6" key="1">
    <citation type="submission" date="2020-08" db="EMBL/GenBank/DDBJ databases">
        <title>Multicomponent nature underlies the extraordinary mechanical properties of spider dragline silk.</title>
        <authorList>
            <person name="Kono N."/>
            <person name="Nakamura H."/>
            <person name="Mori M."/>
            <person name="Yoshida Y."/>
            <person name="Ohtoshi R."/>
            <person name="Malay A.D."/>
            <person name="Moran D.A.P."/>
            <person name="Tomita M."/>
            <person name="Numata K."/>
            <person name="Arakawa K."/>
        </authorList>
    </citation>
    <scope>NUCLEOTIDE SEQUENCE</scope>
</reference>
<name>A0A8X6TVY0_NEPPI</name>
<evidence type="ECO:0000313" key="6">
    <source>
        <dbReference type="EMBL" id="GFT49173.1"/>
    </source>
</evidence>
<dbReference type="InterPro" id="IPR023795">
    <property type="entry name" value="Serpin_CS"/>
</dbReference>